<sequence length="534" mass="59681">MKLKEIHLKKFKRFTDLTITAIPSSARLVVLVGPNGCGKSSVFDAFKVWQLWKGYTGLPTDQSYCNKTPVGQDGYENSNKLVDLSFYDYDGEDTNKNHSIFYFRTAYRNDPSLAIKGISAVEAPTAIANKNMMIENDQEVAKNYHRLISKTLECVYDTSYNEKSVATLRDELIGKIRESLTRLFGDLTLSGVGNPTENGDFLFDKGVSKNYSYKNLSGGEKAAFDLILDLVIKQKYYPDTIFCIDEPEAHMHTALQEKLLGELYTLIGANGQLWIATHSLGMLNKAKELEAECPGSVAFLNFDGFDFDDVVQIMPSPVSHNLWNRILSLTLENYSTLLAPETVVFCEGTTRGRKRKDFDAKCYANIFSTTHPSTVFYSLGGCNDIEEDKLKVIGLTQAIVPNTNVIRIIDRDDRSENEVEELSEKGIKVLDRRHLESYLLDDEIIKKWCATVGKAELENSALTIKQQAINASISRGNATDDIKSASNDIVTNIKKLLGLTACGNNGEAIIRDTITPLITPDTQVYQQLERLIFG</sequence>
<dbReference type="RefSeq" id="WP_119311356.1">
    <property type="nucleotide sequence ID" value="NZ_CP034413.3"/>
</dbReference>
<organism evidence="2 3">
    <name type="scientific">Dysosmobacter welbionis</name>
    <dbReference type="NCBI Taxonomy" id="2093857"/>
    <lineage>
        <taxon>Bacteria</taxon>
        <taxon>Bacillati</taxon>
        <taxon>Bacillota</taxon>
        <taxon>Clostridia</taxon>
        <taxon>Eubacteriales</taxon>
        <taxon>Oscillospiraceae</taxon>
        <taxon>Dysosmobacter</taxon>
    </lineage>
</organism>
<evidence type="ECO:0000313" key="2">
    <source>
        <dbReference type="EMBL" id="QCI58414.1"/>
    </source>
</evidence>
<dbReference type="InterPro" id="IPR027417">
    <property type="entry name" value="P-loop_NTPase"/>
</dbReference>
<dbReference type="Proteomes" id="UP000298642">
    <property type="component" value="Chromosome"/>
</dbReference>
<dbReference type="EMBL" id="CP034413">
    <property type="protein sequence ID" value="QCI58414.1"/>
    <property type="molecule type" value="Genomic_DNA"/>
</dbReference>
<dbReference type="GeneID" id="89523244"/>
<protein>
    <submittedName>
        <fullName evidence="2">ATP-binding protein</fullName>
    </submittedName>
</protein>
<name>A0A4D7AG27_9FIRM</name>
<dbReference type="KEGG" id="obj:EIO64_03530"/>
<dbReference type="PANTHER" id="PTHR43581:SF4">
    <property type="entry name" value="ATP_GTP PHOSPHATASE"/>
    <property type="match status" value="1"/>
</dbReference>
<gene>
    <name evidence="2" type="ORF">EIO64_03530</name>
</gene>
<accession>A0A4D7AG27</accession>
<evidence type="ECO:0000259" key="1">
    <source>
        <dbReference type="Pfam" id="PF02463"/>
    </source>
</evidence>
<dbReference type="GO" id="GO:0005524">
    <property type="term" value="F:ATP binding"/>
    <property type="evidence" value="ECO:0007669"/>
    <property type="project" value="UniProtKB-KW"/>
</dbReference>
<keyword evidence="2" id="KW-0547">Nucleotide-binding</keyword>
<dbReference type="InterPro" id="IPR051396">
    <property type="entry name" value="Bact_Antivir_Def_Nuclease"/>
</dbReference>
<dbReference type="InterPro" id="IPR003395">
    <property type="entry name" value="RecF/RecN/SMC_N"/>
</dbReference>
<feature type="domain" description="RecF/RecN/SMC N-terminal" evidence="1">
    <location>
        <begin position="3"/>
        <end position="289"/>
    </location>
</feature>
<reference evidence="3" key="1">
    <citation type="submission" date="2018-12" db="EMBL/GenBank/DDBJ databases">
        <title>Dusodibacter welbiota gen. nov., sp. nov., isolated from human faeces and emended description of the Oscillibacter genus.</title>
        <authorList>
            <person name="Le Roy T."/>
            <person name="Van der Smissen P."/>
            <person name="Delzenne N."/>
            <person name="Muccioli G."/>
            <person name="Collet J.F."/>
            <person name="Cani P.D."/>
        </authorList>
    </citation>
    <scope>NUCLEOTIDE SEQUENCE [LARGE SCALE GENOMIC DNA]</scope>
    <source>
        <strain evidence="3">J115</strain>
    </source>
</reference>
<dbReference type="PANTHER" id="PTHR43581">
    <property type="entry name" value="ATP/GTP PHOSPHATASE"/>
    <property type="match status" value="1"/>
</dbReference>
<dbReference type="SUPFAM" id="SSF52540">
    <property type="entry name" value="P-loop containing nucleoside triphosphate hydrolases"/>
    <property type="match status" value="1"/>
</dbReference>
<proteinExistence type="predicted"/>
<evidence type="ECO:0000313" key="3">
    <source>
        <dbReference type="Proteomes" id="UP000298642"/>
    </source>
</evidence>
<dbReference type="Gene3D" id="3.40.50.300">
    <property type="entry name" value="P-loop containing nucleotide triphosphate hydrolases"/>
    <property type="match status" value="1"/>
</dbReference>
<dbReference type="AlphaFoldDB" id="A0A4D7AG27"/>
<keyword evidence="3" id="KW-1185">Reference proteome</keyword>
<keyword evidence="2" id="KW-0067">ATP-binding</keyword>
<dbReference type="Pfam" id="PF02463">
    <property type="entry name" value="SMC_N"/>
    <property type="match status" value="1"/>
</dbReference>